<dbReference type="RefSeq" id="WP_183260229.1">
    <property type="nucleotide sequence ID" value="NZ_BAAAVZ010000008.1"/>
</dbReference>
<dbReference type="InterPro" id="IPR036390">
    <property type="entry name" value="WH_DNA-bd_sf"/>
</dbReference>
<dbReference type="Gene3D" id="1.10.10.10">
    <property type="entry name" value="Winged helix-like DNA-binding domain superfamily/Winged helix DNA-binding domain"/>
    <property type="match status" value="1"/>
</dbReference>
<comment type="similarity">
    <text evidence="1">Belongs to the LysR transcriptional regulatory family.</text>
</comment>
<dbReference type="InterPro" id="IPR000847">
    <property type="entry name" value="LysR_HTH_N"/>
</dbReference>
<dbReference type="GO" id="GO:0003677">
    <property type="term" value="F:DNA binding"/>
    <property type="evidence" value="ECO:0007669"/>
    <property type="project" value="UniProtKB-KW"/>
</dbReference>
<evidence type="ECO:0000313" key="7">
    <source>
        <dbReference type="Proteomes" id="UP000539538"/>
    </source>
</evidence>
<keyword evidence="7" id="KW-1185">Reference proteome</keyword>
<proteinExistence type="inferred from homology"/>
<dbReference type="PRINTS" id="PR00039">
    <property type="entry name" value="HTHLYSR"/>
</dbReference>
<organism evidence="6 7">
    <name type="scientific">Aminobacter niigataensis</name>
    <dbReference type="NCBI Taxonomy" id="83265"/>
    <lineage>
        <taxon>Bacteria</taxon>
        <taxon>Pseudomonadati</taxon>
        <taxon>Pseudomonadota</taxon>
        <taxon>Alphaproteobacteria</taxon>
        <taxon>Hyphomicrobiales</taxon>
        <taxon>Phyllobacteriaceae</taxon>
        <taxon>Aminobacter</taxon>
    </lineage>
</organism>
<dbReference type="Pfam" id="PF00126">
    <property type="entry name" value="HTH_1"/>
    <property type="match status" value="1"/>
</dbReference>
<dbReference type="PANTHER" id="PTHR30537">
    <property type="entry name" value="HTH-TYPE TRANSCRIPTIONAL REGULATOR"/>
    <property type="match status" value="1"/>
</dbReference>
<dbReference type="PROSITE" id="PS50931">
    <property type="entry name" value="HTH_LYSR"/>
    <property type="match status" value="1"/>
</dbReference>
<dbReference type="SUPFAM" id="SSF46785">
    <property type="entry name" value="Winged helix' DNA-binding domain"/>
    <property type="match status" value="1"/>
</dbReference>
<dbReference type="Gene3D" id="3.40.190.10">
    <property type="entry name" value="Periplasmic binding protein-like II"/>
    <property type="match status" value="2"/>
</dbReference>
<gene>
    <name evidence="6" type="ORF">GGQ99_000332</name>
</gene>
<evidence type="ECO:0000256" key="4">
    <source>
        <dbReference type="ARBA" id="ARBA00023163"/>
    </source>
</evidence>
<dbReference type="InterPro" id="IPR005119">
    <property type="entry name" value="LysR_subst-bd"/>
</dbReference>
<dbReference type="EMBL" id="JACHOT010000001">
    <property type="protein sequence ID" value="MBB4648610.1"/>
    <property type="molecule type" value="Genomic_DNA"/>
</dbReference>
<dbReference type="SMART" id="SM00529">
    <property type="entry name" value="HTH_DTXR"/>
    <property type="match status" value="1"/>
</dbReference>
<evidence type="ECO:0000259" key="5">
    <source>
        <dbReference type="PROSITE" id="PS50931"/>
    </source>
</evidence>
<keyword evidence="4" id="KW-0804">Transcription</keyword>
<keyword evidence="3 6" id="KW-0238">DNA-binding</keyword>
<dbReference type="PANTHER" id="PTHR30537:SF26">
    <property type="entry name" value="GLYCINE CLEAVAGE SYSTEM TRANSCRIPTIONAL ACTIVATOR"/>
    <property type="match status" value="1"/>
</dbReference>
<accession>A0ABR6KVY9</accession>
<sequence length="289" mass="32105">MTKKRSMPHLRALQSFEAVARHLSVSHAAQELGVTQSAVSHQIRRLSEELGERLVERQGRGLVLTEAGRRLALELDRAFDLIERSTSQIVGAANGTVRLAAYGTFASGWLVGRLPEFYAQHRDIDLQLITVSEEDELSDRVADAFITSIPSQRGYRSILLKQDQLIAVARRDLGPWPCPLITTEVSPSAVGADWIDYCRHNGLELSTFQKESWKLCTHYQLAFDMARAGIGAALVPDFLGERAIAEGTLQRVLGEPMPTGSSYYLSIKFSRSQERALASLTQWLRAAAR</sequence>
<evidence type="ECO:0000313" key="6">
    <source>
        <dbReference type="EMBL" id="MBB4648610.1"/>
    </source>
</evidence>
<evidence type="ECO:0000256" key="2">
    <source>
        <dbReference type="ARBA" id="ARBA00023015"/>
    </source>
</evidence>
<dbReference type="Proteomes" id="UP000539538">
    <property type="component" value="Unassembled WGS sequence"/>
</dbReference>
<name>A0ABR6KVY9_9HYPH</name>
<dbReference type="SUPFAM" id="SSF53850">
    <property type="entry name" value="Periplasmic binding protein-like II"/>
    <property type="match status" value="1"/>
</dbReference>
<dbReference type="InterPro" id="IPR022689">
    <property type="entry name" value="Iron_dep_repressor"/>
</dbReference>
<dbReference type="InterPro" id="IPR058163">
    <property type="entry name" value="LysR-type_TF_proteobact-type"/>
</dbReference>
<protein>
    <submittedName>
        <fullName evidence="6">DNA-binding transcriptional LysR family regulator</fullName>
    </submittedName>
</protein>
<feature type="domain" description="HTH lysR-type" evidence="5">
    <location>
        <begin position="8"/>
        <end position="65"/>
    </location>
</feature>
<dbReference type="InterPro" id="IPR036388">
    <property type="entry name" value="WH-like_DNA-bd_sf"/>
</dbReference>
<dbReference type="Pfam" id="PF03466">
    <property type="entry name" value="LysR_substrate"/>
    <property type="match status" value="1"/>
</dbReference>
<reference evidence="6 7" key="1">
    <citation type="submission" date="2020-08" db="EMBL/GenBank/DDBJ databases">
        <title>Genomic Encyclopedia of Type Strains, Phase IV (KMG-IV): sequencing the most valuable type-strain genomes for metagenomic binning, comparative biology and taxonomic classification.</title>
        <authorList>
            <person name="Goeker M."/>
        </authorList>
    </citation>
    <scope>NUCLEOTIDE SEQUENCE [LARGE SCALE GENOMIC DNA]</scope>
    <source>
        <strain evidence="6 7">DSM 7050</strain>
    </source>
</reference>
<evidence type="ECO:0000256" key="3">
    <source>
        <dbReference type="ARBA" id="ARBA00023125"/>
    </source>
</evidence>
<keyword evidence="2" id="KW-0805">Transcription regulation</keyword>
<evidence type="ECO:0000256" key="1">
    <source>
        <dbReference type="ARBA" id="ARBA00009437"/>
    </source>
</evidence>
<comment type="caution">
    <text evidence="6">The sequence shown here is derived from an EMBL/GenBank/DDBJ whole genome shotgun (WGS) entry which is preliminary data.</text>
</comment>